<sequence>MPAADFSRFRLTKLGTLLESRNCSIRSEAVAALSQIVGSPTSDRETIVQLFALVVQYSQSSNWEGRVTAAELLNALLEEAGKNFEAELVKMRAKFNREKLAQCLRAIDALSVREVLDTYRTLVSCEELTCPSSTNSACTLNSQQQRQLVDQYLEMNSATGVSSKSFISDDELSNNKCTDEQPNTFKHSTEQSKLELKRELEDNAQTAPLDDDGKTTKRETEEEQGKRDEGTLLPLIHSQIVDSLAKCHLLVNLVHPKWNHRHGAALAVTKLCVHANTWLLPSPSALSGVAICLLQLLILDRFNDFVTGSSAVAPRLRKQFRHFFWLYAIGKLKKQMSNKAKTYGGRLHRQF</sequence>
<dbReference type="Proteomes" id="UP001620645">
    <property type="component" value="Unassembled WGS sequence"/>
</dbReference>
<dbReference type="SUPFAM" id="SSF48371">
    <property type="entry name" value="ARM repeat"/>
    <property type="match status" value="1"/>
</dbReference>
<evidence type="ECO:0000313" key="2">
    <source>
        <dbReference type="EMBL" id="KAL3097513.1"/>
    </source>
</evidence>
<feature type="region of interest" description="Disordered" evidence="1">
    <location>
        <begin position="164"/>
        <end position="229"/>
    </location>
</feature>
<name>A0ABD2K3X1_HETSC</name>
<evidence type="ECO:0000313" key="3">
    <source>
        <dbReference type="Proteomes" id="UP001620645"/>
    </source>
</evidence>
<protein>
    <submittedName>
        <fullName evidence="2">Uncharacterized protein</fullName>
    </submittedName>
</protein>
<dbReference type="AlphaFoldDB" id="A0ABD2K3X1"/>
<dbReference type="Gene3D" id="1.25.10.10">
    <property type="entry name" value="Leucine-rich Repeat Variant"/>
    <property type="match status" value="1"/>
</dbReference>
<feature type="compositionally biased region" description="Polar residues" evidence="1">
    <location>
        <begin position="174"/>
        <end position="186"/>
    </location>
</feature>
<keyword evidence="3" id="KW-1185">Reference proteome</keyword>
<dbReference type="EMBL" id="JBICCN010000054">
    <property type="protein sequence ID" value="KAL3097513.1"/>
    <property type="molecule type" value="Genomic_DNA"/>
</dbReference>
<dbReference type="InterPro" id="IPR044972">
    <property type="entry name" value="Mot1"/>
</dbReference>
<dbReference type="PANTHER" id="PTHR36498">
    <property type="entry name" value="TATA-BINDING PROTEIN-ASSOCIATED FACTOR 172"/>
    <property type="match status" value="1"/>
</dbReference>
<evidence type="ECO:0000256" key="1">
    <source>
        <dbReference type="SAM" id="MobiDB-lite"/>
    </source>
</evidence>
<organism evidence="2 3">
    <name type="scientific">Heterodera schachtii</name>
    <name type="common">Sugarbeet cyst nematode worm</name>
    <name type="synonym">Tylenchus schachtii</name>
    <dbReference type="NCBI Taxonomy" id="97005"/>
    <lineage>
        <taxon>Eukaryota</taxon>
        <taxon>Metazoa</taxon>
        <taxon>Ecdysozoa</taxon>
        <taxon>Nematoda</taxon>
        <taxon>Chromadorea</taxon>
        <taxon>Rhabditida</taxon>
        <taxon>Tylenchina</taxon>
        <taxon>Tylenchomorpha</taxon>
        <taxon>Tylenchoidea</taxon>
        <taxon>Heteroderidae</taxon>
        <taxon>Heteroderinae</taxon>
        <taxon>Heterodera</taxon>
    </lineage>
</organism>
<proteinExistence type="predicted"/>
<dbReference type="InterPro" id="IPR016024">
    <property type="entry name" value="ARM-type_fold"/>
</dbReference>
<dbReference type="PANTHER" id="PTHR36498:SF1">
    <property type="entry name" value="TATA-BINDING PROTEIN-ASSOCIATED FACTOR 172"/>
    <property type="match status" value="1"/>
</dbReference>
<dbReference type="InterPro" id="IPR011989">
    <property type="entry name" value="ARM-like"/>
</dbReference>
<feature type="compositionally biased region" description="Basic and acidic residues" evidence="1">
    <location>
        <begin position="211"/>
        <end position="229"/>
    </location>
</feature>
<feature type="compositionally biased region" description="Basic and acidic residues" evidence="1">
    <location>
        <begin position="187"/>
        <end position="201"/>
    </location>
</feature>
<gene>
    <name evidence="2" type="ORF">niasHS_003961</name>
</gene>
<reference evidence="2 3" key="1">
    <citation type="submission" date="2024-10" db="EMBL/GenBank/DDBJ databases">
        <authorList>
            <person name="Kim D."/>
        </authorList>
    </citation>
    <scope>NUCLEOTIDE SEQUENCE [LARGE SCALE GENOMIC DNA]</scope>
    <source>
        <strain evidence="2">Taebaek</strain>
    </source>
</reference>
<comment type="caution">
    <text evidence="2">The sequence shown here is derived from an EMBL/GenBank/DDBJ whole genome shotgun (WGS) entry which is preliminary data.</text>
</comment>
<accession>A0ABD2K3X1</accession>